<keyword evidence="2" id="KW-1185">Reference proteome</keyword>
<dbReference type="Proteomes" id="UP000831532">
    <property type="component" value="Chromosome"/>
</dbReference>
<evidence type="ECO:0000313" key="1">
    <source>
        <dbReference type="EMBL" id="UOD30525.1"/>
    </source>
</evidence>
<evidence type="ECO:0000313" key="2">
    <source>
        <dbReference type="Proteomes" id="UP000831532"/>
    </source>
</evidence>
<evidence type="ECO:0008006" key="3">
    <source>
        <dbReference type="Google" id="ProtNLM"/>
    </source>
</evidence>
<dbReference type="EMBL" id="CP063361">
    <property type="protein sequence ID" value="UOD30525.1"/>
    <property type="molecule type" value="Genomic_DNA"/>
</dbReference>
<sequence length="330" mass="36995">MDISKEQYEENFKGYIIMDCAVRSKDIFYFSLCTDDSLVPDADEEDVKQTKKIADTSIYQRIVSYAKILDPEDKWDCEEFSGIGDFSISVSKKPKEQMIGVDHNGVVFIYGSGDNGIESSIPNWIDGGILRGGVSRCRTIDGHTYIAAGGRTVAKRNKENEWISLLKGLPFEYKADWKTAGFLDIDGFSETDIYAVGGRGDVWHFDGDAWTQIHFPSNIHLYSVCCAGDGEVYVSGYQGNTFKGRGHKWKHIHKGSMTIPFKDMIWHENMVWCTSDYGLWQINDEKLTAAEVTSEIKVCSGHLSTCGDVLLLAGHSGAAYKENGVWHKIF</sequence>
<organism evidence="1 2">
    <name type="scientific">Massilia violaceinigra</name>
    <dbReference type="NCBI Taxonomy" id="2045208"/>
    <lineage>
        <taxon>Bacteria</taxon>
        <taxon>Pseudomonadati</taxon>
        <taxon>Pseudomonadota</taxon>
        <taxon>Betaproteobacteria</taxon>
        <taxon>Burkholderiales</taxon>
        <taxon>Oxalobacteraceae</taxon>
        <taxon>Telluria group</taxon>
        <taxon>Massilia</taxon>
    </lineage>
</organism>
<dbReference type="SUPFAM" id="SSF50965">
    <property type="entry name" value="Galactose oxidase, central domain"/>
    <property type="match status" value="1"/>
</dbReference>
<name>A0ABY4A8P4_9BURK</name>
<gene>
    <name evidence="1" type="ORF">INH39_01885</name>
</gene>
<proteinExistence type="predicted"/>
<protein>
    <recommendedName>
        <fullName evidence="3">Photosynthesis system II assembly factor Ycf48/Hcf136-like domain-containing protein</fullName>
    </recommendedName>
</protein>
<dbReference type="InterPro" id="IPR011043">
    <property type="entry name" value="Gal_Oxase/kelch_b-propeller"/>
</dbReference>
<dbReference type="RefSeq" id="WP_243491733.1">
    <property type="nucleotide sequence ID" value="NZ_CP063361.1"/>
</dbReference>
<reference evidence="1 2" key="1">
    <citation type="submission" date="2020-10" db="EMBL/GenBank/DDBJ databases">
        <title>Genome analysis of Massilia species.</title>
        <authorList>
            <person name="Jung D.-H."/>
        </authorList>
    </citation>
    <scope>NUCLEOTIDE SEQUENCE [LARGE SCALE GENOMIC DNA]</scope>
    <source>
        <strain evidence="2">sipir</strain>
    </source>
</reference>
<accession>A0ABY4A8P4</accession>